<keyword evidence="1" id="KW-0496">Mitochondrion</keyword>
<accession>A0A1Y0B4V0</accession>
<organism evidence="1">
    <name type="scientific">Utricularia reniformis</name>
    <dbReference type="NCBI Taxonomy" id="192314"/>
    <lineage>
        <taxon>Eukaryota</taxon>
        <taxon>Viridiplantae</taxon>
        <taxon>Streptophyta</taxon>
        <taxon>Embryophyta</taxon>
        <taxon>Tracheophyta</taxon>
        <taxon>Spermatophyta</taxon>
        <taxon>Magnoliopsida</taxon>
        <taxon>eudicotyledons</taxon>
        <taxon>Gunneridae</taxon>
        <taxon>Pentapetalae</taxon>
        <taxon>asterids</taxon>
        <taxon>lamiids</taxon>
        <taxon>Lamiales</taxon>
        <taxon>Lentibulariaceae</taxon>
        <taxon>Utricularia</taxon>
    </lineage>
</organism>
<sequence length="86" mass="9752">MTRPLSREIIPEFNSALLKDLKVSMRSLMGKRIEGVGPLLVLVPVLHCFTGATRKRRYEESVCLYSTDGLTLLPSKLLILFLFCVR</sequence>
<reference evidence="1" key="1">
    <citation type="submission" date="2017-03" db="EMBL/GenBank/DDBJ databases">
        <title>The mitochondrial genome of the carnivorous plant Utricularia reniformis (Lentibulariaceae): structure, comparative analysis and evolutionary landmarks.</title>
        <authorList>
            <person name="Silva S.R."/>
            <person name="Alvarenga D.O."/>
            <person name="Michael T.P."/>
            <person name="Miranda V.F.O."/>
            <person name="Varani A.M."/>
        </authorList>
    </citation>
    <scope>NUCLEOTIDE SEQUENCE</scope>
</reference>
<geneLocation type="mitochondrion" evidence="1"/>
<dbReference type="AlphaFoldDB" id="A0A1Y0B4V0"/>
<gene>
    <name evidence="1" type="ORF">AEK19_MT2275</name>
</gene>
<evidence type="ECO:0000313" key="1">
    <source>
        <dbReference type="EMBL" id="ART32420.1"/>
    </source>
</evidence>
<dbReference type="EMBL" id="KY774314">
    <property type="protein sequence ID" value="ART32420.1"/>
    <property type="molecule type" value="Genomic_DNA"/>
</dbReference>
<proteinExistence type="predicted"/>
<name>A0A1Y0B4V0_9LAMI</name>
<protein>
    <submittedName>
        <fullName evidence="1">Uncharacterized protein</fullName>
    </submittedName>
</protein>